<feature type="signal peptide" evidence="1">
    <location>
        <begin position="1"/>
        <end position="22"/>
    </location>
</feature>
<dbReference type="InterPro" id="IPR023696">
    <property type="entry name" value="Ureohydrolase_dom_sf"/>
</dbReference>
<keyword evidence="3" id="KW-1185">Reference proteome</keyword>
<sequence>MPGWKTALVGFLALAGPVVSHAHHDNDETVPEDRRAELLQKWEQEWPFSGVASFAHMKPVKCLIEPDERYDIAIIGAPFDTAVSYRPGMESI</sequence>
<proteinExistence type="predicted"/>
<dbReference type="SUPFAM" id="SSF52768">
    <property type="entry name" value="Arginase/deacetylase"/>
    <property type="match status" value="1"/>
</dbReference>
<evidence type="ECO:0000256" key="1">
    <source>
        <dbReference type="SAM" id="SignalP"/>
    </source>
</evidence>
<dbReference type="EMBL" id="JAVDPF010000011">
    <property type="protein sequence ID" value="KAL1878837.1"/>
    <property type="molecule type" value="Genomic_DNA"/>
</dbReference>
<evidence type="ECO:0000313" key="3">
    <source>
        <dbReference type="Proteomes" id="UP001583193"/>
    </source>
</evidence>
<gene>
    <name evidence="2" type="ORF">Plec18167_004132</name>
</gene>
<protein>
    <recommendedName>
        <fullName evidence="4">Agmatinase</fullName>
    </recommendedName>
</protein>
<keyword evidence="1" id="KW-0732">Signal</keyword>
<comment type="caution">
    <text evidence="2">The sequence shown here is derived from an EMBL/GenBank/DDBJ whole genome shotgun (WGS) entry which is preliminary data.</text>
</comment>
<dbReference type="Gene3D" id="3.40.800.10">
    <property type="entry name" value="Ureohydrolase domain"/>
    <property type="match status" value="1"/>
</dbReference>
<name>A0ABR3XS53_9EURO</name>
<accession>A0ABR3XS53</accession>
<evidence type="ECO:0000313" key="2">
    <source>
        <dbReference type="EMBL" id="KAL1878837.1"/>
    </source>
</evidence>
<feature type="chain" id="PRO_5045673946" description="Agmatinase" evidence="1">
    <location>
        <begin position="23"/>
        <end position="92"/>
    </location>
</feature>
<dbReference type="Proteomes" id="UP001583193">
    <property type="component" value="Unassembled WGS sequence"/>
</dbReference>
<organism evidence="2 3">
    <name type="scientific">Paecilomyces lecythidis</name>
    <dbReference type="NCBI Taxonomy" id="3004212"/>
    <lineage>
        <taxon>Eukaryota</taxon>
        <taxon>Fungi</taxon>
        <taxon>Dikarya</taxon>
        <taxon>Ascomycota</taxon>
        <taxon>Pezizomycotina</taxon>
        <taxon>Eurotiomycetes</taxon>
        <taxon>Eurotiomycetidae</taxon>
        <taxon>Eurotiales</taxon>
        <taxon>Thermoascaceae</taxon>
        <taxon>Paecilomyces</taxon>
    </lineage>
</organism>
<evidence type="ECO:0008006" key="4">
    <source>
        <dbReference type="Google" id="ProtNLM"/>
    </source>
</evidence>
<reference evidence="2 3" key="1">
    <citation type="journal article" date="2024" name="IMA Fungus">
        <title>IMA Genome - F19 : A genome assembly and annotation guide to empower mycologists, including annotated draft genome sequences of Ceratocystis pirilliformis, Diaporthe australafricana, Fusarium ophioides, Paecilomyces lecythidis, and Sporothrix stenoceras.</title>
        <authorList>
            <person name="Aylward J."/>
            <person name="Wilson A.M."/>
            <person name="Visagie C.M."/>
            <person name="Spraker J."/>
            <person name="Barnes I."/>
            <person name="Buitendag C."/>
            <person name="Ceriani C."/>
            <person name="Del Mar Angel L."/>
            <person name="du Plessis D."/>
            <person name="Fuchs T."/>
            <person name="Gasser K."/>
            <person name="Kramer D."/>
            <person name="Li W."/>
            <person name="Munsamy K."/>
            <person name="Piso A."/>
            <person name="Price J.L."/>
            <person name="Sonnekus B."/>
            <person name="Thomas C."/>
            <person name="van der Nest A."/>
            <person name="van Dijk A."/>
            <person name="van Heerden A."/>
            <person name="van Vuuren N."/>
            <person name="Yilmaz N."/>
            <person name="Duong T.A."/>
            <person name="van der Merwe N.A."/>
            <person name="Wingfield M.J."/>
            <person name="Wingfield B.D."/>
        </authorList>
    </citation>
    <scope>NUCLEOTIDE SEQUENCE [LARGE SCALE GENOMIC DNA]</scope>
    <source>
        <strain evidence="2 3">CMW 18167</strain>
    </source>
</reference>